<dbReference type="EMBL" id="BEZZ01046825">
    <property type="protein sequence ID" value="GCC40695.1"/>
    <property type="molecule type" value="Genomic_DNA"/>
</dbReference>
<sequence length="150" mass="15852">SGFGLFCRRLRSGVAQLGPCVRCGPGERPVTFELVPGPPPHASNRGKPELNFQSRPSLPLCPPGAVTFYLLDEATLKQMRVDSGRTGSFPDGYPGSVAGETGVGGGDKMAAALATFGARFDSLSAKALRTVARRGENEVHRRKTVPFALP</sequence>
<protein>
    <submittedName>
        <fullName evidence="1">Uncharacterized protein</fullName>
    </submittedName>
</protein>
<reference evidence="1 2" key="1">
    <citation type="journal article" date="2018" name="Nat. Ecol. Evol.">
        <title>Shark genomes provide insights into elasmobranch evolution and the origin of vertebrates.</title>
        <authorList>
            <person name="Hara Y"/>
            <person name="Yamaguchi K"/>
            <person name="Onimaru K"/>
            <person name="Kadota M"/>
            <person name="Koyanagi M"/>
            <person name="Keeley SD"/>
            <person name="Tatsumi K"/>
            <person name="Tanaka K"/>
            <person name="Motone F"/>
            <person name="Kageyama Y"/>
            <person name="Nozu R"/>
            <person name="Adachi N"/>
            <person name="Nishimura O"/>
            <person name="Nakagawa R"/>
            <person name="Tanegashima C"/>
            <person name="Kiyatake I"/>
            <person name="Matsumoto R"/>
            <person name="Murakumo K"/>
            <person name="Nishida K"/>
            <person name="Terakita A"/>
            <person name="Kuratani S"/>
            <person name="Sato K"/>
            <person name="Hyodo S Kuraku.S."/>
        </authorList>
    </citation>
    <scope>NUCLEOTIDE SEQUENCE [LARGE SCALE GENOMIC DNA]</scope>
</reference>
<name>A0A401TDJ8_CHIPU</name>
<keyword evidence="2" id="KW-1185">Reference proteome</keyword>
<accession>A0A401TDJ8</accession>
<evidence type="ECO:0000313" key="2">
    <source>
        <dbReference type="Proteomes" id="UP000287033"/>
    </source>
</evidence>
<gene>
    <name evidence="1" type="ORF">chiPu_0024823</name>
</gene>
<feature type="non-terminal residue" evidence="1">
    <location>
        <position position="1"/>
    </location>
</feature>
<evidence type="ECO:0000313" key="1">
    <source>
        <dbReference type="EMBL" id="GCC40695.1"/>
    </source>
</evidence>
<comment type="caution">
    <text evidence="1">The sequence shown here is derived from an EMBL/GenBank/DDBJ whole genome shotgun (WGS) entry which is preliminary data.</text>
</comment>
<proteinExistence type="predicted"/>
<dbReference type="Proteomes" id="UP000287033">
    <property type="component" value="Unassembled WGS sequence"/>
</dbReference>
<dbReference type="AlphaFoldDB" id="A0A401TDJ8"/>
<organism evidence="1 2">
    <name type="scientific">Chiloscyllium punctatum</name>
    <name type="common">Brownbanded bambooshark</name>
    <name type="synonym">Hemiscyllium punctatum</name>
    <dbReference type="NCBI Taxonomy" id="137246"/>
    <lineage>
        <taxon>Eukaryota</taxon>
        <taxon>Metazoa</taxon>
        <taxon>Chordata</taxon>
        <taxon>Craniata</taxon>
        <taxon>Vertebrata</taxon>
        <taxon>Chondrichthyes</taxon>
        <taxon>Elasmobranchii</taxon>
        <taxon>Galeomorphii</taxon>
        <taxon>Galeoidea</taxon>
        <taxon>Orectolobiformes</taxon>
        <taxon>Hemiscylliidae</taxon>
        <taxon>Chiloscyllium</taxon>
    </lineage>
</organism>